<comment type="caution">
    <text evidence="2">The sequence shown here is derived from an EMBL/GenBank/DDBJ whole genome shotgun (WGS) entry which is preliminary data.</text>
</comment>
<dbReference type="EMBL" id="JAUHLN010000015">
    <property type="protein sequence ID" value="MDN4076296.1"/>
    <property type="molecule type" value="Genomic_DNA"/>
</dbReference>
<name>A0ABT8EEH7_9BACL</name>
<proteinExistence type="predicted"/>
<dbReference type="Proteomes" id="UP001168694">
    <property type="component" value="Unassembled WGS sequence"/>
</dbReference>
<evidence type="ECO:0000313" key="2">
    <source>
        <dbReference type="EMBL" id="MDN4076296.1"/>
    </source>
</evidence>
<reference evidence="2" key="1">
    <citation type="submission" date="2023-06" db="EMBL/GenBank/DDBJ databases">
        <title>Draft Genome Sequences of Representative Paenibacillus Polymyxa, Bacillus cereus, Fictibacillus sp., and Brevibacillus agri Strains Isolated from Amazonian Dark Earth.</title>
        <authorList>
            <person name="Pellegrinetti T.A."/>
            <person name="Cunha I.C.M."/>
            <person name="Chaves M.G."/>
            <person name="Freitas A.S."/>
            <person name="Silva A.V.R."/>
            <person name="Tsai S.M."/>
            <person name="Mendes L.W."/>
        </authorList>
    </citation>
    <scope>NUCLEOTIDE SEQUENCE</scope>
    <source>
        <strain evidence="2">CENA-BCM004</strain>
    </source>
</reference>
<dbReference type="RefSeq" id="WP_290402384.1">
    <property type="nucleotide sequence ID" value="NZ_JAUHLN010000015.1"/>
</dbReference>
<organism evidence="2 3">
    <name type="scientific">Fictibacillus terranigra</name>
    <dbReference type="NCBI Taxonomy" id="3058424"/>
    <lineage>
        <taxon>Bacteria</taxon>
        <taxon>Bacillati</taxon>
        <taxon>Bacillota</taxon>
        <taxon>Bacilli</taxon>
        <taxon>Bacillales</taxon>
        <taxon>Fictibacillaceae</taxon>
        <taxon>Fictibacillus</taxon>
    </lineage>
</organism>
<feature type="transmembrane region" description="Helical" evidence="1">
    <location>
        <begin position="6"/>
        <end position="27"/>
    </location>
</feature>
<evidence type="ECO:0000313" key="3">
    <source>
        <dbReference type="Proteomes" id="UP001168694"/>
    </source>
</evidence>
<keyword evidence="1" id="KW-0472">Membrane</keyword>
<gene>
    <name evidence="2" type="ORF">QYF49_25585</name>
</gene>
<protein>
    <submittedName>
        <fullName evidence="2">Uncharacterized protein</fullName>
    </submittedName>
</protein>
<keyword evidence="1" id="KW-0812">Transmembrane</keyword>
<keyword evidence="3" id="KW-1185">Reference proteome</keyword>
<evidence type="ECO:0000256" key="1">
    <source>
        <dbReference type="SAM" id="Phobius"/>
    </source>
</evidence>
<keyword evidence="1" id="KW-1133">Transmembrane helix</keyword>
<sequence>MDAKLTIAIVSSIFGISGWATFLYNHITHIPNIKGRIFSPIMGRTQIVQNGENKDLTTCLFYLYLTNKRKTAVRPLDFEMEITFTDGTSEKLQRFYGNGIYEFTFTWINNEIINPNLRENLIYKKPQAIEPKEPLHGFVLFGGSKDLYERNNREEIATYRLTVIDVFGGRHLIQESNMDQKVNLYLLSDLANFELPTTKGTP</sequence>
<accession>A0ABT8EEH7</accession>